<protein>
    <submittedName>
        <fullName evidence="3">Helicase</fullName>
    </submittedName>
</protein>
<keyword evidence="3" id="KW-0067">ATP-binding</keyword>
<accession>A0A454HIP9</accession>
<evidence type="ECO:0000313" key="3">
    <source>
        <dbReference type="EMBL" id="RHC08436.1"/>
    </source>
</evidence>
<keyword evidence="3" id="KW-0547">Nucleotide-binding</keyword>
<feature type="region of interest" description="Disordered" evidence="2">
    <location>
        <begin position="270"/>
        <end position="336"/>
    </location>
</feature>
<dbReference type="GO" id="GO:0004386">
    <property type="term" value="F:helicase activity"/>
    <property type="evidence" value="ECO:0007669"/>
    <property type="project" value="UniProtKB-KW"/>
</dbReference>
<evidence type="ECO:0000256" key="1">
    <source>
        <dbReference type="SAM" id="Coils"/>
    </source>
</evidence>
<sequence>MTENTFDAYMWQILENKQKFISQIMTSKSPVRACEDVDDTALSYAEIKALATGNPYIKEKMDLDVQVSKLKLLKANHTSQIYRLESDIAKNFPVQISALKERIAGMQVDSQVVKSVDLQDNDTFAMTVGNVLYEDKKEAGEALIATCAGLKTVSTGGKVGEYHGFTLSASYNMFSNAFELTVKGKCSYKLEIGKDPVGNMQRIHNTLSSIDRKLTESEQKLETVQQQLATAQEEVKKPFPKEAELNEKMERLSELNALLNMDEKGNETIMADEDIGREGSSTDSRDAVEEKELPETADRIHKPSILERLKQEKAQQNTAEPTVTQKAAKKKHEQEL</sequence>
<dbReference type="AlphaFoldDB" id="A0A454HIP9"/>
<evidence type="ECO:0000313" key="4">
    <source>
        <dbReference type="Proteomes" id="UP000265808"/>
    </source>
</evidence>
<evidence type="ECO:0000256" key="2">
    <source>
        <dbReference type="SAM" id="MobiDB-lite"/>
    </source>
</evidence>
<name>A0A454HIP9_9FIRM</name>
<keyword evidence="3" id="KW-0378">Hydrolase</keyword>
<reference evidence="3 4" key="1">
    <citation type="submission" date="2018-08" db="EMBL/GenBank/DDBJ databases">
        <title>A genome reference for cultivated species of the human gut microbiota.</title>
        <authorList>
            <person name="Zou Y."/>
            <person name="Xue W."/>
            <person name="Luo G."/>
        </authorList>
    </citation>
    <scope>NUCLEOTIDE SEQUENCE [LARGE SCALE GENOMIC DNA]</scope>
    <source>
        <strain evidence="3 4">AM37-4AC</strain>
    </source>
</reference>
<dbReference type="EMBL" id="QSHL01000003">
    <property type="protein sequence ID" value="RHC08436.1"/>
    <property type="molecule type" value="Genomic_DNA"/>
</dbReference>
<feature type="coiled-coil region" evidence="1">
    <location>
        <begin position="207"/>
        <end position="262"/>
    </location>
</feature>
<proteinExistence type="predicted"/>
<keyword evidence="1" id="KW-0175">Coiled coil</keyword>
<feature type="compositionally biased region" description="Basic residues" evidence="2">
    <location>
        <begin position="327"/>
        <end position="336"/>
    </location>
</feature>
<keyword evidence="3" id="KW-0347">Helicase</keyword>
<gene>
    <name evidence="3" type="ORF">DW859_06015</name>
</gene>
<dbReference type="Proteomes" id="UP000265808">
    <property type="component" value="Unassembled WGS sequence"/>
</dbReference>
<comment type="caution">
    <text evidence="3">The sequence shown here is derived from an EMBL/GenBank/DDBJ whole genome shotgun (WGS) entry which is preliminary data.</text>
</comment>
<feature type="compositionally biased region" description="Basic and acidic residues" evidence="2">
    <location>
        <begin position="283"/>
        <end position="313"/>
    </location>
</feature>
<organism evidence="3 4">
    <name type="scientific">Blautia obeum</name>
    <dbReference type="NCBI Taxonomy" id="40520"/>
    <lineage>
        <taxon>Bacteria</taxon>
        <taxon>Bacillati</taxon>
        <taxon>Bacillota</taxon>
        <taxon>Clostridia</taxon>
        <taxon>Lachnospirales</taxon>
        <taxon>Lachnospiraceae</taxon>
        <taxon>Blautia</taxon>
    </lineage>
</organism>
<feature type="compositionally biased region" description="Polar residues" evidence="2">
    <location>
        <begin position="314"/>
        <end position="325"/>
    </location>
</feature>